<name>A0A2K1KJP1_PHYPA</name>
<dbReference type="Gramene" id="Pp3c5_14780V3.1">
    <property type="protein sequence ID" value="Pp3c5_14780V3.1"/>
    <property type="gene ID" value="Pp3c5_14780"/>
</dbReference>
<evidence type="ECO:0000313" key="1">
    <source>
        <dbReference type="EMBL" id="PNR54000.1"/>
    </source>
</evidence>
<reference evidence="2" key="3">
    <citation type="submission" date="2020-12" db="UniProtKB">
        <authorList>
            <consortium name="EnsemblPlants"/>
        </authorList>
    </citation>
    <scope>IDENTIFICATION</scope>
</reference>
<accession>A0A2K1KJP1</accession>
<dbReference type="EnsemblPlants" id="Pp3c5_14780V3.1">
    <property type="protein sequence ID" value="Pp3c5_14780V3.1"/>
    <property type="gene ID" value="Pp3c5_14780"/>
</dbReference>
<gene>
    <name evidence="1" type="ORF">PHYPA_007676</name>
</gene>
<dbReference type="AlphaFoldDB" id="A0A2K1KJP1"/>
<dbReference type="InParanoid" id="A0A2K1KJP1"/>
<dbReference type="Proteomes" id="UP000006727">
    <property type="component" value="Chromosome 5"/>
</dbReference>
<protein>
    <submittedName>
        <fullName evidence="1 2">Uncharacterized protein</fullName>
    </submittedName>
</protein>
<sequence length="139" mass="16598">MAWHRRKKAISKLIGSYEDNYTNLKSYYHQIKTMNLMNFTKLEVDEENYFLKIFVTYNAIQKITYIIFIIPIQSIIYWTKPSNNKIDIALILPLFTQHPFGCLKKHRIFMEDIGIIKRMFGCSQCKYIGHNYKISKKST</sequence>
<keyword evidence="3" id="KW-1185">Reference proteome</keyword>
<reference evidence="1 3" key="2">
    <citation type="journal article" date="2018" name="Plant J.">
        <title>The Physcomitrella patens chromosome-scale assembly reveals moss genome structure and evolution.</title>
        <authorList>
            <person name="Lang D."/>
            <person name="Ullrich K.K."/>
            <person name="Murat F."/>
            <person name="Fuchs J."/>
            <person name="Jenkins J."/>
            <person name="Haas F.B."/>
            <person name="Piednoel M."/>
            <person name="Gundlach H."/>
            <person name="Van Bel M."/>
            <person name="Meyberg R."/>
            <person name="Vives C."/>
            <person name="Morata J."/>
            <person name="Symeonidi A."/>
            <person name="Hiss M."/>
            <person name="Muchero W."/>
            <person name="Kamisugi Y."/>
            <person name="Saleh O."/>
            <person name="Blanc G."/>
            <person name="Decker E.L."/>
            <person name="van Gessel N."/>
            <person name="Grimwood J."/>
            <person name="Hayes R.D."/>
            <person name="Graham S.W."/>
            <person name="Gunter L.E."/>
            <person name="McDaniel S.F."/>
            <person name="Hoernstein S.N.W."/>
            <person name="Larsson A."/>
            <person name="Li F.W."/>
            <person name="Perroud P.F."/>
            <person name="Phillips J."/>
            <person name="Ranjan P."/>
            <person name="Rokshar D.S."/>
            <person name="Rothfels C.J."/>
            <person name="Schneider L."/>
            <person name="Shu S."/>
            <person name="Stevenson D.W."/>
            <person name="Thummler F."/>
            <person name="Tillich M."/>
            <person name="Villarreal Aguilar J.C."/>
            <person name="Widiez T."/>
            <person name="Wong G.K."/>
            <person name="Wymore A."/>
            <person name="Zhang Y."/>
            <person name="Zimmer A.D."/>
            <person name="Quatrano R.S."/>
            <person name="Mayer K.F.X."/>
            <person name="Goodstein D."/>
            <person name="Casacuberta J.M."/>
            <person name="Vandepoele K."/>
            <person name="Reski R."/>
            <person name="Cuming A.C."/>
            <person name="Tuskan G.A."/>
            <person name="Maumus F."/>
            <person name="Salse J."/>
            <person name="Schmutz J."/>
            <person name="Rensing S.A."/>
        </authorList>
    </citation>
    <scope>NUCLEOTIDE SEQUENCE [LARGE SCALE GENOMIC DNA]</scope>
    <source>
        <strain evidence="2 3">cv. Gransden 2004</strain>
    </source>
</reference>
<evidence type="ECO:0000313" key="2">
    <source>
        <dbReference type="EnsemblPlants" id="Pp3c5_14780V3.1"/>
    </source>
</evidence>
<evidence type="ECO:0000313" key="3">
    <source>
        <dbReference type="Proteomes" id="UP000006727"/>
    </source>
</evidence>
<proteinExistence type="predicted"/>
<organism evidence="1">
    <name type="scientific">Physcomitrium patens</name>
    <name type="common">Spreading-leaved earth moss</name>
    <name type="synonym">Physcomitrella patens</name>
    <dbReference type="NCBI Taxonomy" id="3218"/>
    <lineage>
        <taxon>Eukaryota</taxon>
        <taxon>Viridiplantae</taxon>
        <taxon>Streptophyta</taxon>
        <taxon>Embryophyta</taxon>
        <taxon>Bryophyta</taxon>
        <taxon>Bryophytina</taxon>
        <taxon>Bryopsida</taxon>
        <taxon>Funariidae</taxon>
        <taxon>Funariales</taxon>
        <taxon>Funariaceae</taxon>
        <taxon>Physcomitrium</taxon>
    </lineage>
</organism>
<reference evidence="1 3" key="1">
    <citation type="journal article" date="2008" name="Science">
        <title>The Physcomitrella genome reveals evolutionary insights into the conquest of land by plants.</title>
        <authorList>
            <person name="Rensing S."/>
            <person name="Lang D."/>
            <person name="Zimmer A."/>
            <person name="Terry A."/>
            <person name="Salamov A."/>
            <person name="Shapiro H."/>
            <person name="Nishiyama T."/>
            <person name="Perroud P.-F."/>
            <person name="Lindquist E."/>
            <person name="Kamisugi Y."/>
            <person name="Tanahashi T."/>
            <person name="Sakakibara K."/>
            <person name="Fujita T."/>
            <person name="Oishi K."/>
            <person name="Shin-I T."/>
            <person name="Kuroki Y."/>
            <person name="Toyoda A."/>
            <person name="Suzuki Y."/>
            <person name="Hashimoto A."/>
            <person name="Yamaguchi K."/>
            <person name="Sugano A."/>
            <person name="Kohara Y."/>
            <person name="Fujiyama A."/>
            <person name="Anterola A."/>
            <person name="Aoki S."/>
            <person name="Ashton N."/>
            <person name="Barbazuk W.B."/>
            <person name="Barker E."/>
            <person name="Bennetzen J."/>
            <person name="Bezanilla M."/>
            <person name="Blankenship R."/>
            <person name="Cho S.H."/>
            <person name="Dutcher S."/>
            <person name="Estelle M."/>
            <person name="Fawcett J.A."/>
            <person name="Gundlach H."/>
            <person name="Hanada K."/>
            <person name="Heyl A."/>
            <person name="Hicks K.A."/>
            <person name="Hugh J."/>
            <person name="Lohr M."/>
            <person name="Mayer K."/>
            <person name="Melkozernov A."/>
            <person name="Murata T."/>
            <person name="Nelson D."/>
            <person name="Pils B."/>
            <person name="Prigge M."/>
            <person name="Reiss B."/>
            <person name="Renner T."/>
            <person name="Rombauts S."/>
            <person name="Rushton P."/>
            <person name="Sanderfoot A."/>
            <person name="Schween G."/>
            <person name="Shiu S.-H."/>
            <person name="Stueber K."/>
            <person name="Theodoulou F.L."/>
            <person name="Tu H."/>
            <person name="Van de Peer Y."/>
            <person name="Verrier P.J."/>
            <person name="Waters E."/>
            <person name="Wood A."/>
            <person name="Yang L."/>
            <person name="Cove D."/>
            <person name="Cuming A."/>
            <person name="Hasebe M."/>
            <person name="Lucas S."/>
            <person name="Mishler D.B."/>
            <person name="Reski R."/>
            <person name="Grigoriev I."/>
            <person name="Quatrano R.S."/>
            <person name="Boore J.L."/>
        </authorList>
    </citation>
    <scope>NUCLEOTIDE SEQUENCE [LARGE SCALE GENOMIC DNA]</scope>
    <source>
        <strain evidence="2 3">cv. Gransden 2004</strain>
    </source>
</reference>
<dbReference type="EMBL" id="ABEU02000005">
    <property type="protein sequence ID" value="PNR54000.1"/>
    <property type="molecule type" value="Genomic_DNA"/>
</dbReference>